<comment type="caution">
    <text evidence="2">The sequence shown here is derived from an EMBL/GenBank/DDBJ whole genome shotgun (WGS) entry which is preliminary data.</text>
</comment>
<feature type="compositionally biased region" description="Basic residues" evidence="1">
    <location>
        <begin position="88"/>
        <end position="103"/>
    </location>
</feature>
<evidence type="ECO:0000313" key="3">
    <source>
        <dbReference type="Proteomes" id="UP001372338"/>
    </source>
</evidence>
<feature type="region of interest" description="Disordered" evidence="1">
    <location>
        <begin position="77"/>
        <end position="118"/>
    </location>
</feature>
<organism evidence="2 3">
    <name type="scientific">Crotalaria pallida</name>
    <name type="common">Smooth rattlebox</name>
    <name type="synonym">Crotalaria striata</name>
    <dbReference type="NCBI Taxonomy" id="3830"/>
    <lineage>
        <taxon>Eukaryota</taxon>
        <taxon>Viridiplantae</taxon>
        <taxon>Streptophyta</taxon>
        <taxon>Embryophyta</taxon>
        <taxon>Tracheophyta</taxon>
        <taxon>Spermatophyta</taxon>
        <taxon>Magnoliopsida</taxon>
        <taxon>eudicotyledons</taxon>
        <taxon>Gunneridae</taxon>
        <taxon>Pentapetalae</taxon>
        <taxon>rosids</taxon>
        <taxon>fabids</taxon>
        <taxon>Fabales</taxon>
        <taxon>Fabaceae</taxon>
        <taxon>Papilionoideae</taxon>
        <taxon>50 kb inversion clade</taxon>
        <taxon>genistoids sensu lato</taxon>
        <taxon>core genistoids</taxon>
        <taxon>Crotalarieae</taxon>
        <taxon>Crotalaria</taxon>
    </lineage>
</organism>
<keyword evidence="3" id="KW-1185">Reference proteome</keyword>
<dbReference type="PANTHER" id="PTHR33472:SF28">
    <property type="entry name" value="BROMO AND FHA DOMAIN-CONTAINING PROTEIN DDB_G0267958"/>
    <property type="match status" value="1"/>
</dbReference>
<name>A0AAN9FIU9_CROPI</name>
<evidence type="ECO:0000256" key="1">
    <source>
        <dbReference type="SAM" id="MobiDB-lite"/>
    </source>
</evidence>
<protein>
    <submittedName>
        <fullName evidence="2">Uncharacterized protein</fullName>
    </submittedName>
</protein>
<dbReference type="AlphaFoldDB" id="A0AAN9FIU9"/>
<reference evidence="2 3" key="1">
    <citation type="submission" date="2024-01" db="EMBL/GenBank/DDBJ databases">
        <title>The genomes of 5 underutilized Papilionoideae crops provide insights into root nodulation and disease resistanc.</title>
        <authorList>
            <person name="Yuan L."/>
        </authorList>
    </citation>
    <scope>NUCLEOTIDE SEQUENCE [LARGE SCALE GENOMIC DNA]</scope>
    <source>
        <strain evidence="2">ZHUSHIDOU_FW_LH</strain>
        <tissue evidence="2">Leaf</tissue>
    </source>
</reference>
<gene>
    <name evidence="2" type="ORF">RIF29_18398</name>
</gene>
<dbReference type="EMBL" id="JAYWIO010000003">
    <property type="protein sequence ID" value="KAK7277247.1"/>
    <property type="molecule type" value="Genomic_DNA"/>
</dbReference>
<proteinExistence type="predicted"/>
<sequence>MPSLVESSQLLNLLVMKEKTMRSEIDEKLSSSSISSDDDEVDEALRTYVNSNFQAINNSIMLGGSYQANDPAVHMDISDFFSEPQSQSHHKTEKHEKKGKKKEKKEASKPQHHSSHSD</sequence>
<accession>A0AAN9FIU9</accession>
<dbReference type="PANTHER" id="PTHR33472">
    <property type="entry name" value="OS01G0106600 PROTEIN"/>
    <property type="match status" value="1"/>
</dbReference>
<feature type="compositionally biased region" description="Basic and acidic residues" evidence="1">
    <location>
        <begin position="104"/>
        <end position="118"/>
    </location>
</feature>
<dbReference type="Proteomes" id="UP001372338">
    <property type="component" value="Unassembled WGS sequence"/>
</dbReference>
<evidence type="ECO:0000313" key="2">
    <source>
        <dbReference type="EMBL" id="KAK7277247.1"/>
    </source>
</evidence>